<evidence type="ECO:0000313" key="2">
    <source>
        <dbReference type="EMBL" id="KAK0986732.1"/>
    </source>
</evidence>
<feature type="domain" description="F-box" evidence="1">
    <location>
        <begin position="8"/>
        <end position="58"/>
    </location>
</feature>
<dbReference type="EMBL" id="JAUJLE010000086">
    <property type="protein sequence ID" value="KAK0986732.1"/>
    <property type="molecule type" value="Genomic_DNA"/>
</dbReference>
<comment type="caution">
    <text evidence="2">The sequence shown here is derived from an EMBL/GenBank/DDBJ whole genome shotgun (WGS) entry which is preliminary data.</text>
</comment>
<organism evidence="2 3">
    <name type="scientific">Friedmanniomyces endolithicus</name>
    <dbReference type="NCBI Taxonomy" id="329885"/>
    <lineage>
        <taxon>Eukaryota</taxon>
        <taxon>Fungi</taxon>
        <taxon>Dikarya</taxon>
        <taxon>Ascomycota</taxon>
        <taxon>Pezizomycotina</taxon>
        <taxon>Dothideomycetes</taxon>
        <taxon>Dothideomycetidae</taxon>
        <taxon>Mycosphaerellales</taxon>
        <taxon>Teratosphaeriaceae</taxon>
        <taxon>Friedmanniomyces</taxon>
    </lineage>
</organism>
<gene>
    <name evidence="2" type="ORF">LTR91_010116</name>
</gene>
<reference evidence="2" key="1">
    <citation type="submission" date="2023-06" db="EMBL/GenBank/DDBJ databases">
        <title>Black Yeasts Isolated from many extreme environments.</title>
        <authorList>
            <person name="Coleine C."/>
            <person name="Stajich J.E."/>
            <person name="Selbmann L."/>
        </authorList>
    </citation>
    <scope>NUCLEOTIDE SEQUENCE</scope>
    <source>
        <strain evidence="2">CCFEE 5200</strain>
    </source>
</reference>
<dbReference type="AlphaFoldDB" id="A0AAN6KJQ9"/>
<dbReference type="Proteomes" id="UP001175353">
    <property type="component" value="Unassembled WGS sequence"/>
</dbReference>
<protein>
    <recommendedName>
        <fullName evidence="1">F-box domain-containing protein</fullName>
    </recommendedName>
</protein>
<evidence type="ECO:0000313" key="3">
    <source>
        <dbReference type="Proteomes" id="UP001175353"/>
    </source>
</evidence>
<dbReference type="InterPro" id="IPR001810">
    <property type="entry name" value="F-box_dom"/>
</dbReference>
<keyword evidence="3" id="KW-1185">Reference proteome</keyword>
<name>A0AAN6KJQ9_9PEZI</name>
<sequence length="275" mass="30425">MVAIPPARDYLSALPIELLTQTFSHLPAAETVRTKILNRHFHSVLTSPTLDALLFEPRATTALQNITATVQPLLQIEPNDGQLPKTFAQHLALFLAHRGIQANVRIRMRDICTFVAQWQASHYPAPQPASSHQVQTMLTPPNAGALNCFAQILTSMHVHFHTGCFCETLLRGADDVVRAPFSDLPGMAQALLSGMRWLAELAYSPTPAGLAGVLAEIRDSGLRSGDVVPRWEFLPDFPLTKVRYVMRHAAHDGVPRMEEAKRSEGGWLGFARWRA</sequence>
<accession>A0AAN6KJQ9</accession>
<evidence type="ECO:0000259" key="1">
    <source>
        <dbReference type="PROSITE" id="PS50181"/>
    </source>
</evidence>
<dbReference type="SUPFAM" id="SSF81383">
    <property type="entry name" value="F-box domain"/>
    <property type="match status" value="1"/>
</dbReference>
<proteinExistence type="predicted"/>
<dbReference type="PROSITE" id="PS50181">
    <property type="entry name" value="FBOX"/>
    <property type="match status" value="1"/>
</dbReference>
<dbReference type="InterPro" id="IPR036047">
    <property type="entry name" value="F-box-like_dom_sf"/>
</dbReference>
<dbReference type="Pfam" id="PF00646">
    <property type="entry name" value="F-box"/>
    <property type="match status" value="1"/>
</dbReference>